<keyword evidence="2 4" id="KW-0479">Metal-binding</keyword>
<evidence type="ECO:0000256" key="5">
    <source>
        <dbReference type="SAM" id="SignalP"/>
    </source>
</evidence>
<evidence type="ECO:0000256" key="3">
    <source>
        <dbReference type="ARBA" id="ARBA00023004"/>
    </source>
</evidence>
<dbReference type="Pfam" id="PF00034">
    <property type="entry name" value="Cytochrom_C"/>
    <property type="match status" value="1"/>
</dbReference>
<evidence type="ECO:0000256" key="4">
    <source>
        <dbReference type="PROSITE-ProRule" id="PRU00433"/>
    </source>
</evidence>
<evidence type="ECO:0000256" key="1">
    <source>
        <dbReference type="ARBA" id="ARBA00022617"/>
    </source>
</evidence>
<dbReference type="InterPro" id="IPR036909">
    <property type="entry name" value="Cyt_c-like_dom_sf"/>
</dbReference>
<dbReference type="InterPro" id="IPR009056">
    <property type="entry name" value="Cyt_c-like_dom"/>
</dbReference>
<dbReference type="GO" id="GO:0020037">
    <property type="term" value="F:heme binding"/>
    <property type="evidence" value="ECO:0007669"/>
    <property type="project" value="InterPro"/>
</dbReference>
<keyword evidence="1 4" id="KW-0349">Heme</keyword>
<protein>
    <submittedName>
        <fullName evidence="7">Cytochrome c, mono-and diheme variants family</fullName>
    </submittedName>
</protein>
<dbReference type="GO" id="GO:0009055">
    <property type="term" value="F:electron transfer activity"/>
    <property type="evidence" value="ECO:0007669"/>
    <property type="project" value="InterPro"/>
</dbReference>
<dbReference type="KEGG" id="tpro:Ga0080559_TMP1343"/>
<dbReference type="STRING" id="1229727.Ga0080559_TMP1343"/>
<proteinExistence type="predicted"/>
<keyword evidence="3 4" id="KW-0408">Iron</keyword>
<dbReference type="SUPFAM" id="SSF46626">
    <property type="entry name" value="Cytochrome c"/>
    <property type="match status" value="1"/>
</dbReference>
<sequence precursor="true">MMKALLWALGAMAAMGQGPALAQMAAEPVPGLFPYRDAERVERGAALYAENCASCHGADLAGAPDWKTRDADGYLPAPPHDETGHTWHHADAQLLEIVMHGTEALVGGDYKSNMSGFADVLSRDEIVDIMAYIKSTWPAEVVRIHNEINARAAAFPD</sequence>
<evidence type="ECO:0000256" key="2">
    <source>
        <dbReference type="ARBA" id="ARBA00022723"/>
    </source>
</evidence>
<dbReference type="PANTHER" id="PTHR35008">
    <property type="entry name" value="BLL4482 PROTEIN-RELATED"/>
    <property type="match status" value="1"/>
</dbReference>
<dbReference type="Proteomes" id="UP000186559">
    <property type="component" value="Chromosome"/>
</dbReference>
<dbReference type="AlphaFoldDB" id="A0A1U7D1W5"/>
<dbReference type="Gene3D" id="1.10.760.10">
    <property type="entry name" value="Cytochrome c-like domain"/>
    <property type="match status" value="1"/>
</dbReference>
<accession>A0A1U7D1W5</accession>
<evidence type="ECO:0000259" key="6">
    <source>
        <dbReference type="PROSITE" id="PS51007"/>
    </source>
</evidence>
<organism evidence="7 8">
    <name type="scientific">Salipiger profundus</name>
    <dbReference type="NCBI Taxonomy" id="1229727"/>
    <lineage>
        <taxon>Bacteria</taxon>
        <taxon>Pseudomonadati</taxon>
        <taxon>Pseudomonadota</taxon>
        <taxon>Alphaproteobacteria</taxon>
        <taxon>Rhodobacterales</taxon>
        <taxon>Roseobacteraceae</taxon>
        <taxon>Salipiger</taxon>
    </lineage>
</organism>
<evidence type="ECO:0000313" key="7">
    <source>
        <dbReference type="EMBL" id="APX22139.1"/>
    </source>
</evidence>
<keyword evidence="5" id="KW-0732">Signal</keyword>
<feature type="chain" id="PRO_5013341422" evidence="5">
    <location>
        <begin position="23"/>
        <end position="157"/>
    </location>
</feature>
<dbReference type="PROSITE" id="PS51007">
    <property type="entry name" value="CYTC"/>
    <property type="match status" value="1"/>
</dbReference>
<feature type="domain" description="Cytochrome c" evidence="6">
    <location>
        <begin position="39"/>
        <end position="137"/>
    </location>
</feature>
<gene>
    <name evidence="7" type="ORF">Ga0080559_TMP1343</name>
</gene>
<name>A0A1U7D1W5_9RHOB</name>
<dbReference type="InterPro" id="IPR051459">
    <property type="entry name" value="Cytochrome_c-type_DH"/>
</dbReference>
<evidence type="ECO:0000313" key="8">
    <source>
        <dbReference type="Proteomes" id="UP000186559"/>
    </source>
</evidence>
<keyword evidence="8" id="KW-1185">Reference proteome</keyword>
<feature type="signal peptide" evidence="5">
    <location>
        <begin position="1"/>
        <end position="22"/>
    </location>
</feature>
<reference evidence="7 8" key="1">
    <citation type="submission" date="2016-03" db="EMBL/GenBank/DDBJ databases">
        <title>Deep-sea bacteria in the southern Pacific.</title>
        <authorList>
            <person name="Tang K."/>
        </authorList>
    </citation>
    <scope>NUCLEOTIDE SEQUENCE [LARGE SCALE GENOMIC DNA]</scope>
    <source>
        <strain evidence="7 8">JLT2016</strain>
    </source>
</reference>
<dbReference type="GO" id="GO:0046872">
    <property type="term" value="F:metal ion binding"/>
    <property type="evidence" value="ECO:0007669"/>
    <property type="project" value="UniProtKB-KW"/>
</dbReference>
<dbReference type="EMBL" id="CP014796">
    <property type="protein sequence ID" value="APX22139.1"/>
    <property type="molecule type" value="Genomic_DNA"/>
</dbReference>
<dbReference type="PANTHER" id="PTHR35008:SF4">
    <property type="entry name" value="BLL4482 PROTEIN"/>
    <property type="match status" value="1"/>
</dbReference>